<keyword evidence="4" id="KW-1185">Reference proteome</keyword>
<feature type="compositionally biased region" description="Basic residues" evidence="1">
    <location>
        <begin position="28"/>
        <end position="43"/>
    </location>
</feature>
<accession>A0A164NFX2</accession>
<evidence type="ECO:0000259" key="2">
    <source>
        <dbReference type="Pfam" id="PF13598"/>
    </source>
</evidence>
<evidence type="ECO:0000313" key="3">
    <source>
        <dbReference type="EMBL" id="KZS87670.1"/>
    </source>
</evidence>
<reference evidence="3 4" key="1">
    <citation type="journal article" date="2016" name="Mol. Biol. Evol.">
        <title>Comparative Genomics of Early-Diverging Mushroom-Forming Fungi Provides Insights into the Origins of Lignocellulose Decay Capabilities.</title>
        <authorList>
            <person name="Nagy L.G."/>
            <person name="Riley R."/>
            <person name="Tritt A."/>
            <person name="Adam C."/>
            <person name="Daum C."/>
            <person name="Floudas D."/>
            <person name="Sun H."/>
            <person name="Yadav J.S."/>
            <person name="Pangilinan J."/>
            <person name="Larsson K.H."/>
            <person name="Matsuura K."/>
            <person name="Barry K."/>
            <person name="Labutti K."/>
            <person name="Kuo R."/>
            <person name="Ohm R.A."/>
            <person name="Bhattacharya S.S."/>
            <person name="Shirouzu T."/>
            <person name="Yoshinaga Y."/>
            <person name="Martin F.M."/>
            <person name="Grigoriev I.V."/>
            <person name="Hibbett D.S."/>
        </authorList>
    </citation>
    <scope>NUCLEOTIDE SEQUENCE [LARGE SCALE GENOMIC DNA]</scope>
    <source>
        <strain evidence="3 4">HHB9708</strain>
    </source>
</reference>
<evidence type="ECO:0000313" key="4">
    <source>
        <dbReference type="Proteomes" id="UP000076722"/>
    </source>
</evidence>
<proteinExistence type="predicted"/>
<dbReference type="OrthoDB" id="10068793at2759"/>
<dbReference type="PANTHER" id="PTHR31005">
    <property type="entry name" value="DUF4139 DOMAIN-CONTAINING PROTEIN"/>
    <property type="match status" value="1"/>
</dbReference>
<dbReference type="InterPro" id="IPR011935">
    <property type="entry name" value="CHP02231"/>
</dbReference>
<feature type="domain" description="DUF4139" evidence="2">
    <location>
        <begin position="117"/>
        <end position="383"/>
    </location>
</feature>
<dbReference type="EMBL" id="KV419446">
    <property type="protein sequence ID" value="KZS87670.1"/>
    <property type="molecule type" value="Genomic_DNA"/>
</dbReference>
<protein>
    <recommendedName>
        <fullName evidence="2">DUF4139 domain-containing protein</fullName>
    </recommendedName>
</protein>
<evidence type="ECO:0000256" key="1">
    <source>
        <dbReference type="SAM" id="MobiDB-lite"/>
    </source>
</evidence>
<feature type="region of interest" description="Disordered" evidence="1">
    <location>
        <begin position="71"/>
        <end position="95"/>
    </location>
</feature>
<sequence length="389" mass="42392">MDTETTGRRWAKASNENSSGWWLAKSNRTARRRKERRRKSRRRTGGEVGVAARLLLDSAITRCAMSDKLNPKPDTLAARSIKPSISPEGGRGQGAHVRSRDAAFAAGCAGMRSCKSSEIPNMYHNPTAQEGMISATFEVEALATVPSSTIEQYESHKVTIAVLKFEDIQLEWVTVPKVLPSVFLRISKNVAQCKVKNASNYLLLPGSASIFMDNSFISKSDLSLVSPQETFSFSLGIDPEVKATYHPIRKVTSKTGGIFNSKTITTSYVQAISVKNNRRMTLSNLTIKDNVPVSSDSRIKVNLLQPKGLQDPNDKAGSSKVTGAKEVRVSSGVVARWAAIAGDRTAVVDDNVEDDVEGTILWACNIPPGVSQDVQLSWEVTAPVGLKWK</sequence>
<dbReference type="Proteomes" id="UP000076722">
    <property type="component" value="Unassembled WGS sequence"/>
</dbReference>
<feature type="region of interest" description="Disordered" evidence="1">
    <location>
        <begin position="26"/>
        <end position="46"/>
    </location>
</feature>
<dbReference type="PANTHER" id="PTHR31005:SF8">
    <property type="entry name" value="DUF4139 DOMAIN-CONTAINING PROTEIN"/>
    <property type="match status" value="1"/>
</dbReference>
<dbReference type="STRING" id="1314777.A0A164NFX2"/>
<gene>
    <name evidence="3" type="ORF">SISNIDRAFT_470815</name>
</gene>
<dbReference type="InterPro" id="IPR037291">
    <property type="entry name" value="DUF4139"/>
</dbReference>
<organism evidence="3 4">
    <name type="scientific">Sistotremastrum niveocremeum HHB9708</name>
    <dbReference type="NCBI Taxonomy" id="1314777"/>
    <lineage>
        <taxon>Eukaryota</taxon>
        <taxon>Fungi</taxon>
        <taxon>Dikarya</taxon>
        <taxon>Basidiomycota</taxon>
        <taxon>Agaricomycotina</taxon>
        <taxon>Agaricomycetes</taxon>
        <taxon>Sistotremastrales</taxon>
        <taxon>Sistotremastraceae</taxon>
        <taxon>Sertulicium</taxon>
        <taxon>Sertulicium niveocremeum</taxon>
    </lineage>
</organism>
<name>A0A164NFX2_9AGAM</name>
<dbReference type="Pfam" id="PF13598">
    <property type="entry name" value="DUF4139"/>
    <property type="match status" value="1"/>
</dbReference>
<dbReference type="NCBIfam" id="TIGR02231">
    <property type="entry name" value="mucoidy inhibitor MuiA family protein"/>
    <property type="match status" value="1"/>
</dbReference>
<dbReference type="AlphaFoldDB" id="A0A164NFX2"/>